<dbReference type="GO" id="GO:0004714">
    <property type="term" value="F:transmembrane receptor protein tyrosine kinase activity"/>
    <property type="evidence" value="ECO:0007669"/>
    <property type="project" value="InterPro"/>
</dbReference>
<keyword evidence="2" id="KW-1185">Reference proteome</keyword>
<gene>
    <name evidence="1" type="ORF">LSALG_LOCUS11604</name>
</gene>
<dbReference type="EMBL" id="OX465078">
    <property type="protein sequence ID" value="CAI9271333.1"/>
    <property type="molecule type" value="Genomic_DNA"/>
</dbReference>
<organism evidence="1 2">
    <name type="scientific">Lactuca saligna</name>
    <name type="common">Willowleaf lettuce</name>
    <dbReference type="NCBI Taxonomy" id="75948"/>
    <lineage>
        <taxon>Eukaryota</taxon>
        <taxon>Viridiplantae</taxon>
        <taxon>Streptophyta</taxon>
        <taxon>Embryophyta</taxon>
        <taxon>Tracheophyta</taxon>
        <taxon>Spermatophyta</taxon>
        <taxon>Magnoliopsida</taxon>
        <taxon>eudicotyledons</taxon>
        <taxon>Gunneridae</taxon>
        <taxon>Pentapetalae</taxon>
        <taxon>asterids</taxon>
        <taxon>campanulids</taxon>
        <taxon>Asterales</taxon>
        <taxon>Asteraceae</taxon>
        <taxon>Cichorioideae</taxon>
        <taxon>Cichorieae</taxon>
        <taxon>Lactucinae</taxon>
        <taxon>Lactuca</taxon>
    </lineage>
</organism>
<dbReference type="PANTHER" id="PTHR27003:SF359">
    <property type="entry name" value="SERINE_THREONINE-PROTEIN KINASE UNC-51-RELATED"/>
    <property type="match status" value="1"/>
</dbReference>
<dbReference type="GO" id="GO:0009506">
    <property type="term" value="C:plasmodesma"/>
    <property type="evidence" value="ECO:0007669"/>
    <property type="project" value="TreeGrafter"/>
</dbReference>
<dbReference type="PANTHER" id="PTHR27003">
    <property type="entry name" value="OS07G0166700 PROTEIN"/>
    <property type="match status" value="1"/>
</dbReference>
<accession>A0AA35W0I9</accession>
<dbReference type="Proteomes" id="UP001177003">
    <property type="component" value="Chromosome 2"/>
</dbReference>
<dbReference type="InterPro" id="IPR025886">
    <property type="entry name" value="PP2-like"/>
</dbReference>
<name>A0AA35W0I9_LACSI</name>
<protein>
    <recommendedName>
        <fullName evidence="3">Protein kinase domain-containing protein</fullName>
    </recommendedName>
</protein>
<proteinExistence type="predicted"/>
<dbReference type="Pfam" id="PF14299">
    <property type="entry name" value="PP2"/>
    <property type="match status" value="1"/>
</dbReference>
<evidence type="ECO:0008006" key="3">
    <source>
        <dbReference type="Google" id="ProtNLM"/>
    </source>
</evidence>
<sequence>MSVRELLVQGFYMDPIYNERHMLSKESGIYSFVVVMFEMSSGMMAYNARHFEDKELYLIDLVRSYYDHHKLVDGLDKLIDPTIKDLIHMRSFDKFNEIAHECINFDFRKRPTVNRIIKTIDEALNIQAFWKGLLSPDYQEIIERAVSPLGFASKRELYFCLSDSHILLDRGYVSFQLDMKPGKTYLVFRTTSNSEGLSVPAKTMVRFGGIKMETENVYLQRPDGSEKWQENDVFPHRRKDGWMEIKLGEFEYNEGDVGEIEMAFE</sequence>
<dbReference type="GO" id="GO:0005886">
    <property type="term" value="C:plasma membrane"/>
    <property type="evidence" value="ECO:0007669"/>
    <property type="project" value="TreeGrafter"/>
</dbReference>
<reference evidence="1" key="1">
    <citation type="submission" date="2023-04" db="EMBL/GenBank/DDBJ databases">
        <authorList>
            <person name="Vijverberg K."/>
            <person name="Xiong W."/>
            <person name="Schranz E."/>
        </authorList>
    </citation>
    <scope>NUCLEOTIDE SEQUENCE</scope>
</reference>
<dbReference type="Gene3D" id="1.10.510.10">
    <property type="entry name" value="Transferase(Phosphotransferase) domain 1"/>
    <property type="match status" value="1"/>
</dbReference>
<dbReference type="InterPro" id="IPR045272">
    <property type="entry name" value="ANXUR1/2-like"/>
</dbReference>
<dbReference type="InterPro" id="IPR011009">
    <property type="entry name" value="Kinase-like_dom_sf"/>
</dbReference>
<dbReference type="SUPFAM" id="SSF56112">
    <property type="entry name" value="Protein kinase-like (PK-like)"/>
    <property type="match status" value="1"/>
</dbReference>
<dbReference type="AlphaFoldDB" id="A0AA35W0I9"/>
<evidence type="ECO:0000313" key="1">
    <source>
        <dbReference type="EMBL" id="CAI9271333.1"/>
    </source>
</evidence>
<evidence type="ECO:0000313" key="2">
    <source>
        <dbReference type="Proteomes" id="UP001177003"/>
    </source>
</evidence>